<keyword evidence="3" id="KW-1185">Reference proteome</keyword>
<protein>
    <recommendedName>
        <fullName evidence="1">Tail specific protease domain-containing protein</fullName>
    </recommendedName>
</protein>
<evidence type="ECO:0000313" key="3">
    <source>
        <dbReference type="Proteomes" id="UP001501490"/>
    </source>
</evidence>
<dbReference type="SUPFAM" id="SSF52096">
    <property type="entry name" value="ClpP/crotonase"/>
    <property type="match status" value="1"/>
</dbReference>
<name>A0ABP6ZSR6_9ACTN</name>
<dbReference type="InterPro" id="IPR005151">
    <property type="entry name" value="Tail-specific_protease"/>
</dbReference>
<gene>
    <name evidence="2" type="ORF">GCM10022236_14880</name>
</gene>
<dbReference type="Gene3D" id="3.90.226.10">
    <property type="entry name" value="2-enoyl-CoA Hydratase, Chain A, domain 1"/>
    <property type="match status" value="1"/>
</dbReference>
<dbReference type="EMBL" id="BAABAB010000010">
    <property type="protein sequence ID" value="GAA3614013.1"/>
    <property type="molecule type" value="Genomic_DNA"/>
</dbReference>
<reference evidence="3" key="1">
    <citation type="journal article" date="2019" name="Int. J. Syst. Evol. Microbiol.">
        <title>The Global Catalogue of Microorganisms (GCM) 10K type strain sequencing project: providing services to taxonomists for standard genome sequencing and annotation.</title>
        <authorList>
            <consortium name="The Broad Institute Genomics Platform"/>
            <consortium name="The Broad Institute Genome Sequencing Center for Infectious Disease"/>
            <person name="Wu L."/>
            <person name="Ma J."/>
        </authorList>
    </citation>
    <scope>NUCLEOTIDE SEQUENCE [LARGE SCALE GENOMIC DNA]</scope>
    <source>
        <strain evidence="3">JCM 16929</strain>
    </source>
</reference>
<dbReference type="InterPro" id="IPR029045">
    <property type="entry name" value="ClpP/crotonase-like_dom_sf"/>
</dbReference>
<evidence type="ECO:0000313" key="2">
    <source>
        <dbReference type="EMBL" id="GAA3614013.1"/>
    </source>
</evidence>
<dbReference type="PANTHER" id="PTHR11261">
    <property type="entry name" value="INTERPHOTORECEPTOR RETINOID-BINDING PROTEIN"/>
    <property type="match status" value="1"/>
</dbReference>
<dbReference type="Gene3D" id="3.30.750.44">
    <property type="match status" value="1"/>
</dbReference>
<feature type="domain" description="Tail specific protease" evidence="1">
    <location>
        <begin position="61"/>
        <end position="272"/>
    </location>
</feature>
<comment type="caution">
    <text evidence="2">The sequence shown here is derived from an EMBL/GenBank/DDBJ whole genome shotgun (WGS) entry which is preliminary data.</text>
</comment>
<evidence type="ECO:0000259" key="1">
    <source>
        <dbReference type="SMART" id="SM00245"/>
    </source>
</evidence>
<dbReference type="SMART" id="SM00245">
    <property type="entry name" value="TSPc"/>
    <property type="match status" value="1"/>
</dbReference>
<organism evidence="2 3">
    <name type="scientific">Microlunatus ginsengisoli</name>
    <dbReference type="NCBI Taxonomy" id="363863"/>
    <lineage>
        <taxon>Bacteria</taxon>
        <taxon>Bacillati</taxon>
        <taxon>Actinomycetota</taxon>
        <taxon>Actinomycetes</taxon>
        <taxon>Propionibacteriales</taxon>
        <taxon>Propionibacteriaceae</taxon>
        <taxon>Microlunatus</taxon>
    </lineage>
</organism>
<dbReference type="RefSeq" id="WP_344802951.1">
    <property type="nucleotide sequence ID" value="NZ_BAABAB010000010.1"/>
</dbReference>
<sequence length="273" mass="29257">MCDSAPTRLDALASLLVDQVTRHYGSDARTEALGMALSGFDRSERPADAAGVREVELAAQTVFRHLELVYQPGLEPQDHSPGWPEPDLAMIRRRGADVAEVRRDPDGTATIRLTGLAPVEAAAPLLRGAFTLVRDAEAIILDLRDNTGGDPATVAVIIDWLAGDGPRHLFDVVYRDRVRQWWTAGSPIADRPDGPVRALIGPRTYSSGEALAWALQDQRLATLAGQPTRGAADHVVPLALTHDVRALIPEARVAAPDGGPTWEGCGVQPDEPG</sequence>
<accession>A0ABP6ZSR6</accession>
<proteinExistence type="predicted"/>
<dbReference type="Proteomes" id="UP001501490">
    <property type="component" value="Unassembled WGS sequence"/>
</dbReference>
<dbReference type="Pfam" id="PF03572">
    <property type="entry name" value="Peptidase_S41"/>
    <property type="match status" value="1"/>
</dbReference>
<dbReference type="PANTHER" id="PTHR11261:SF3">
    <property type="entry name" value="RETINOL-BINDING PROTEIN 3"/>
    <property type="match status" value="1"/>
</dbReference>